<proteinExistence type="predicted"/>
<evidence type="ECO:0000313" key="3">
    <source>
        <dbReference type="Proteomes" id="UP000685013"/>
    </source>
</evidence>
<dbReference type="Proteomes" id="UP000685013">
    <property type="component" value="Chromosome 2"/>
</dbReference>
<evidence type="ECO:0000313" key="2">
    <source>
        <dbReference type="EMBL" id="KAG6606436.1"/>
    </source>
</evidence>
<sequence>MSIDNGGKAGKEYVGSRVEPKAAVHVHRRRRTTLSRPTVFHPPPRSLRRNPRSSLPPSIASFQGHCRRCIDGTWLACCTFRRRTCRDSKK</sequence>
<evidence type="ECO:0000256" key="1">
    <source>
        <dbReference type="SAM" id="MobiDB-lite"/>
    </source>
</evidence>
<feature type="region of interest" description="Disordered" evidence="1">
    <location>
        <begin position="1"/>
        <end position="56"/>
    </location>
</feature>
<keyword evidence="3" id="KW-1185">Reference proteome</keyword>
<dbReference type="AlphaFoldDB" id="A0AAV6P6S4"/>
<dbReference type="EMBL" id="JAGKQH010000002">
    <property type="protein sequence ID" value="KAG6606436.1"/>
    <property type="molecule type" value="Genomic_DNA"/>
</dbReference>
<gene>
    <name evidence="2" type="ORF">SDJN03_03753</name>
</gene>
<name>A0AAV6P6S4_9ROSI</name>
<feature type="non-terminal residue" evidence="2">
    <location>
        <position position="1"/>
    </location>
</feature>
<accession>A0AAV6P6S4</accession>
<comment type="caution">
    <text evidence="2">The sequence shown here is derived from an EMBL/GenBank/DDBJ whole genome shotgun (WGS) entry which is preliminary data.</text>
</comment>
<reference evidence="2 3" key="1">
    <citation type="journal article" date="2021" name="Hortic Res">
        <title>The domestication of Cucurbita argyrosperma as revealed by the genome of its wild relative.</title>
        <authorList>
            <person name="Barrera-Redondo J."/>
            <person name="Sanchez-de la Vega G."/>
            <person name="Aguirre-Liguori J.A."/>
            <person name="Castellanos-Morales G."/>
            <person name="Gutierrez-Guerrero Y.T."/>
            <person name="Aguirre-Dugua X."/>
            <person name="Aguirre-Planter E."/>
            <person name="Tenaillon M.I."/>
            <person name="Lira-Saade R."/>
            <person name="Eguiarte L.E."/>
        </authorList>
    </citation>
    <scope>NUCLEOTIDE SEQUENCE [LARGE SCALE GENOMIC DNA]</scope>
    <source>
        <strain evidence="2">JBR-2021</strain>
    </source>
</reference>
<feature type="compositionally biased region" description="Basic residues" evidence="1">
    <location>
        <begin position="24"/>
        <end position="33"/>
    </location>
</feature>
<organism evidence="2 3">
    <name type="scientific">Cucurbita argyrosperma subsp. sororia</name>
    <dbReference type="NCBI Taxonomy" id="37648"/>
    <lineage>
        <taxon>Eukaryota</taxon>
        <taxon>Viridiplantae</taxon>
        <taxon>Streptophyta</taxon>
        <taxon>Embryophyta</taxon>
        <taxon>Tracheophyta</taxon>
        <taxon>Spermatophyta</taxon>
        <taxon>Magnoliopsida</taxon>
        <taxon>eudicotyledons</taxon>
        <taxon>Gunneridae</taxon>
        <taxon>Pentapetalae</taxon>
        <taxon>rosids</taxon>
        <taxon>fabids</taxon>
        <taxon>Cucurbitales</taxon>
        <taxon>Cucurbitaceae</taxon>
        <taxon>Cucurbiteae</taxon>
        <taxon>Cucurbita</taxon>
    </lineage>
</organism>
<protein>
    <submittedName>
        <fullName evidence="2">Uncharacterized protein</fullName>
    </submittedName>
</protein>